<protein>
    <recommendedName>
        <fullName evidence="3">glutamate formimidoyltransferase</fullName>
        <ecNumber evidence="3">2.1.2.5</ecNumber>
    </recommendedName>
</protein>
<dbReference type="EC" id="2.1.2.5" evidence="3"/>
<keyword evidence="11" id="KW-1185">Reference proteome</keyword>
<dbReference type="Pfam" id="PF07837">
    <property type="entry name" value="FTCD_N"/>
    <property type="match status" value="1"/>
</dbReference>
<dbReference type="SUPFAM" id="SSF55116">
    <property type="entry name" value="Formiminotransferase domain of formiminotransferase-cyclodeaminase"/>
    <property type="match status" value="2"/>
</dbReference>
<feature type="domain" description="Formiminotransferase C-terminal subdomain" evidence="8">
    <location>
        <begin position="182"/>
        <end position="328"/>
    </location>
</feature>
<organism evidence="10 11">
    <name type="scientific">Acanthopleuribacter pedis</name>
    <dbReference type="NCBI Taxonomy" id="442870"/>
    <lineage>
        <taxon>Bacteria</taxon>
        <taxon>Pseudomonadati</taxon>
        <taxon>Acidobacteriota</taxon>
        <taxon>Holophagae</taxon>
        <taxon>Acanthopleuribacterales</taxon>
        <taxon>Acanthopleuribacteraceae</taxon>
        <taxon>Acanthopleuribacter</taxon>
    </lineage>
</organism>
<dbReference type="RefSeq" id="WP_207858683.1">
    <property type="nucleotide sequence ID" value="NZ_JAFREP010000007.1"/>
</dbReference>
<keyword evidence="5 10" id="KW-0808">Transferase</keyword>
<evidence type="ECO:0000256" key="3">
    <source>
        <dbReference type="ARBA" id="ARBA00012252"/>
    </source>
</evidence>
<dbReference type="InterPro" id="IPR022384">
    <property type="entry name" value="FormiminoTrfase_cat_dom_sf"/>
</dbReference>
<evidence type="ECO:0000256" key="4">
    <source>
        <dbReference type="ARBA" id="ARBA00022490"/>
    </source>
</evidence>
<comment type="caution">
    <text evidence="10">The sequence shown here is derived from an EMBL/GenBank/DDBJ whole genome shotgun (WGS) entry which is preliminary data.</text>
</comment>
<evidence type="ECO:0000256" key="5">
    <source>
        <dbReference type="ARBA" id="ARBA00022679"/>
    </source>
</evidence>
<dbReference type="GO" id="GO:0005542">
    <property type="term" value="F:folic acid binding"/>
    <property type="evidence" value="ECO:0007669"/>
    <property type="project" value="UniProtKB-KW"/>
</dbReference>
<dbReference type="GO" id="GO:0030409">
    <property type="term" value="F:glutamate formimidoyltransferase activity"/>
    <property type="evidence" value="ECO:0007669"/>
    <property type="project" value="UniProtKB-EC"/>
</dbReference>
<reference evidence="10" key="1">
    <citation type="submission" date="2021-03" db="EMBL/GenBank/DDBJ databases">
        <authorList>
            <person name="Wang G."/>
        </authorList>
    </citation>
    <scope>NUCLEOTIDE SEQUENCE</scope>
    <source>
        <strain evidence="10">KCTC 12899</strain>
    </source>
</reference>
<evidence type="ECO:0000313" key="10">
    <source>
        <dbReference type="EMBL" id="MBO1318865.1"/>
    </source>
</evidence>
<dbReference type="InterPro" id="IPR051623">
    <property type="entry name" value="FTCD"/>
</dbReference>
<dbReference type="GO" id="GO:0019556">
    <property type="term" value="P:L-histidine catabolic process to glutamate and formamide"/>
    <property type="evidence" value="ECO:0007669"/>
    <property type="project" value="UniProtKB-UniPathway"/>
</dbReference>
<dbReference type="GO" id="GO:0005737">
    <property type="term" value="C:cytoplasm"/>
    <property type="evidence" value="ECO:0007669"/>
    <property type="project" value="UniProtKB-SubCell"/>
</dbReference>
<evidence type="ECO:0000313" key="11">
    <source>
        <dbReference type="Proteomes" id="UP000664417"/>
    </source>
</evidence>
<evidence type="ECO:0000259" key="9">
    <source>
        <dbReference type="SMART" id="SM01222"/>
    </source>
</evidence>
<dbReference type="UniPathway" id="UPA00379">
    <property type="reaction ID" value="UER00555"/>
</dbReference>
<evidence type="ECO:0000256" key="6">
    <source>
        <dbReference type="ARBA" id="ARBA00022808"/>
    </source>
</evidence>
<comment type="pathway">
    <text evidence="2">Amino-acid degradation; L-histidine degradation into L-glutamate; L-glutamate from N-formimidoyl-L-glutamate (transferase route): step 1/1.</text>
</comment>
<dbReference type="Proteomes" id="UP000664417">
    <property type="component" value="Unassembled WGS sequence"/>
</dbReference>
<dbReference type="SMART" id="SM01222">
    <property type="entry name" value="FTCD_N"/>
    <property type="match status" value="1"/>
</dbReference>
<proteinExistence type="predicted"/>
<dbReference type="InterPro" id="IPR037070">
    <property type="entry name" value="Formiminotransferase_C_sf"/>
</dbReference>
<dbReference type="InterPro" id="IPR037064">
    <property type="entry name" value="Formiminotransferase_N_sf"/>
</dbReference>
<dbReference type="GO" id="GO:0019557">
    <property type="term" value="P:L-histidine catabolic process to glutamate and formate"/>
    <property type="evidence" value="ECO:0007669"/>
    <property type="project" value="UniProtKB-UniPathway"/>
</dbReference>
<dbReference type="InterPro" id="IPR012886">
    <property type="entry name" value="Formiminotransferase_N"/>
</dbReference>
<dbReference type="Gene3D" id="3.30.70.670">
    <property type="entry name" value="Formiminotransferase, C-terminal subdomain"/>
    <property type="match status" value="1"/>
</dbReference>
<dbReference type="AlphaFoldDB" id="A0A8J7QIK0"/>
<comment type="subcellular location">
    <subcellularLocation>
        <location evidence="1">Cytoplasm</location>
    </subcellularLocation>
</comment>
<keyword evidence="7" id="KW-0290">Folate-binding</keyword>
<sequence length="343" mass="37172">MILECVPNFSEGRDLEKIKSIEDAIREVPGVLFLGSDIGRSVNRTVMTFAGPPAAVLEAAFRAVRRASEVIDMREHRGTHPRMGATDVCPLIPLQGIRAVEAVTLSRRLAQRIGRDLAVPTYLYGLAAESTDRVSLAEIRRGEYEGLAEKLTRPEFAPDFGPNRLTPNSGVTAVGVRRLMAAWNVNLKGNDQKAAAYIARRVRGAGRRHKGRFFPGPFPGLKAIGWTIEEFGCAQVSMNVMDLEAAPLWSVYREIQKLAEARGGGVAGSECIGLLPRGVLLQVADAVLKHMPGGDTATPEEKVALAVERIGLNSVKPFDTKRLILEEALGLSATLPLRFSLSG</sequence>
<keyword evidence="6" id="KW-0369">Histidine metabolism</keyword>
<dbReference type="InterPro" id="IPR013802">
    <property type="entry name" value="Formiminotransferase_C"/>
</dbReference>
<dbReference type="NCBIfam" id="TIGR02024">
    <property type="entry name" value="FtcD"/>
    <property type="match status" value="1"/>
</dbReference>
<feature type="domain" description="Formiminotransferase N-terminal subdomain" evidence="9">
    <location>
        <begin position="1"/>
        <end position="178"/>
    </location>
</feature>
<dbReference type="PANTHER" id="PTHR12234">
    <property type="entry name" value="FORMIMINOTRANSFERASE-CYCLODEAMINASE"/>
    <property type="match status" value="1"/>
</dbReference>
<dbReference type="Pfam" id="PF02971">
    <property type="entry name" value="FTCD"/>
    <property type="match status" value="1"/>
</dbReference>
<evidence type="ECO:0000256" key="1">
    <source>
        <dbReference type="ARBA" id="ARBA00004496"/>
    </source>
</evidence>
<evidence type="ECO:0000256" key="7">
    <source>
        <dbReference type="ARBA" id="ARBA00022954"/>
    </source>
</evidence>
<dbReference type="InterPro" id="IPR004227">
    <property type="entry name" value="Formiminotransferase_cat"/>
</dbReference>
<keyword evidence="4" id="KW-0963">Cytoplasm</keyword>
<name>A0A8J7QIK0_9BACT</name>
<evidence type="ECO:0000256" key="2">
    <source>
        <dbReference type="ARBA" id="ARBA00005082"/>
    </source>
</evidence>
<dbReference type="SMART" id="SM01221">
    <property type="entry name" value="FTCD"/>
    <property type="match status" value="1"/>
</dbReference>
<accession>A0A8J7QIK0</accession>
<dbReference type="EMBL" id="JAFREP010000007">
    <property type="protein sequence ID" value="MBO1318865.1"/>
    <property type="molecule type" value="Genomic_DNA"/>
</dbReference>
<gene>
    <name evidence="10" type="primary">ftcD</name>
    <name evidence="10" type="ORF">J3U88_10375</name>
</gene>
<dbReference type="Gene3D" id="3.30.990.10">
    <property type="entry name" value="Formiminotransferase, N-terminal subdomain"/>
    <property type="match status" value="1"/>
</dbReference>
<evidence type="ECO:0000259" key="8">
    <source>
        <dbReference type="SMART" id="SM01221"/>
    </source>
</evidence>
<dbReference type="PANTHER" id="PTHR12234:SF0">
    <property type="entry name" value="FORMIMIDOYLTRANSFERASE-CYCLODEAMINASE"/>
    <property type="match status" value="1"/>
</dbReference>